<proteinExistence type="inferred from homology"/>
<evidence type="ECO:0000256" key="1">
    <source>
        <dbReference type="ARBA" id="ARBA00038414"/>
    </source>
</evidence>
<dbReference type="EMBL" id="JACRTG010000029">
    <property type="protein sequence ID" value="MBC8588939.1"/>
    <property type="molecule type" value="Genomic_DNA"/>
</dbReference>
<sequence length="226" mass="24647">MKILIINPNSDEEMTKVIERNARNFAKGEYEVDCITNETAPAFVTTYNDIAETMPGLKKIIEEKEKYYDAFVIACHSDPNLDLLKELCDKPVVGVGEASLKIASMLGHKFSIIMASDKGIPNKELLVRKYGLISSLASFAVANNGEGFNWQDQDNLILAAKKAIDEDMSEVIVLGCAGMGHVAGRMQEILHVPVLDGVTCALIIAVGLVKAGLSTSKVRRFKSLSK</sequence>
<evidence type="ECO:0000256" key="2">
    <source>
        <dbReference type="SAM" id="Phobius"/>
    </source>
</evidence>
<dbReference type="PANTHER" id="PTHR28047:SF5">
    <property type="entry name" value="PROTEIN DCG1"/>
    <property type="match status" value="1"/>
</dbReference>
<dbReference type="InterPro" id="IPR015942">
    <property type="entry name" value="Asp/Glu/hydantoin_racemase"/>
</dbReference>
<comment type="similarity">
    <text evidence="1">Belongs to the HyuE racemase family.</text>
</comment>
<keyword evidence="2" id="KW-0812">Transmembrane</keyword>
<feature type="transmembrane region" description="Helical" evidence="2">
    <location>
        <begin position="194"/>
        <end position="213"/>
    </location>
</feature>
<evidence type="ECO:0000313" key="3">
    <source>
        <dbReference type="EMBL" id="MBC8588939.1"/>
    </source>
</evidence>
<accession>A0A926EZ45</accession>
<dbReference type="AlphaFoldDB" id="A0A926EZ45"/>
<dbReference type="PANTHER" id="PTHR28047">
    <property type="entry name" value="PROTEIN DCG1"/>
    <property type="match status" value="1"/>
</dbReference>
<comment type="caution">
    <text evidence="3">The sequence shown here is derived from an EMBL/GenBank/DDBJ whole genome shotgun (WGS) entry which is preliminary data.</text>
</comment>
<name>A0A926EZ45_9FIRM</name>
<reference evidence="3" key="1">
    <citation type="submission" date="2020-08" db="EMBL/GenBank/DDBJ databases">
        <title>Genome public.</title>
        <authorList>
            <person name="Liu C."/>
            <person name="Sun Q."/>
        </authorList>
    </citation>
    <scope>NUCLEOTIDE SEQUENCE</scope>
    <source>
        <strain evidence="3">BX21</strain>
    </source>
</reference>
<dbReference type="Gene3D" id="3.40.50.12500">
    <property type="match status" value="1"/>
</dbReference>
<keyword evidence="4" id="KW-1185">Reference proteome</keyword>
<dbReference type="InterPro" id="IPR052186">
    <property type="entry name" value="Hydantoin_racemase-like"/>
</dbReference>
<gene>
    <name evidence="3" type="ORF">H8707_12010</name>
</gene>
<protein>
    <submittedName>
        <fullName evidence="3">Asp/Glu/hydantoin racemase</fullName>
    </submittedName>
</protein>
<dbReference type="Pfam" id="PF01177">
    <property type="entry name" value="Asp_Glu_race"/>
    <property type="match status" value="1"/>
</dbReference>
<dbReference type="RefSeq" id="WP_262430397.1">
    <property type="nucleotide sequence ID" value="NZ_JACRTG010000029.1"/>
</dbReference>
<dbReference type="GO" id="GO:0047661">
    <property type="term" value="F:amino-acid racemase activity"/>
    <property type="evidence" value="ECO:0007669"/>
    <property type="project" value="InterPro"/>
</dbReference>
<organism evidence="3 4">
    <name type="scientific">Paratissierella segnis</name>
    <dbReference type="NCBI Taxonomy" id="2763679"/>
    <lineage>
        <taxon>Bacteria</taxon>
        <taxon>Bacillati</taxon>
        <taxon>Bacillota</taxon>
        <taxon>Tissierellia</taxon>
        <taxon>Tissierellales</taxon>
        <taxon>Tissierellaceae</taxon>
        <taxon>Paratissierella</taxon>
    </lineage>
</organism>
<dbReference type="InterPro" id="IPR053714">
    <property type="entry name" value="Iso_Racemase_Enz_sf"/>
</dbReference>
<dbReference type="Proteomes" id="UP000601171">
    <property type="component" value="Unassembled WGS sequence"/>
</dbReference>
<keyword evidence="2" id="KW-1133">Transmembrane helix</keyword>
<keyword evidence="2" id="KW-0472">Membrane</keyword>
<evidence type="ECO:0000313" key="4">
    <source>
        <dbReference type="Proteomes" id="UP000601171"/>
    </source>
</evidence>